<dbReference type="GO" id="GO:0009055">
    <property type="term" value="F:electron transfer activity"/>
    <property type="evidence" value="ECO:0007669"/>
    <property type="project" value="InterPro"/>
</dbReference>
<dbReference type="GO" id="GO:0020037">
    <property type="term" value="F:heme binding"/>
    <property type="evidence" value="ECO:0007669"/>
    <property type="project" value="InterPro"/>
</dbReference>
<evidence type="ECO:0000256" key="3">
    <source>
        <dbReference type="ARBA" id="ARBA00022723"/>
    </source>
</evidence>
<feature type="domain" description="Cytochrome c" evidence="8">
    <location>
        <begin position="70"/>
        <end position="173"/>
    </location>
</feature>
<evidence type="ECO:0000256" key="4">
    <source>
        <dbReference type="ARBA" id="ARBA00022982"/>
    </source>
</evidence>
<dbReference type="AlphaFoldDB" id="A0A1G6CXS9"/>
<dbReference type="Gene3D" id="1.10.760.10">
    <property type="entry name" value="Cytochrome c-like domain"/>
    <property type="match status" value="1"/>
</dbReference>
<dbReference type="PANTHER" id="PTHR11961">
    <property type="entry name" value="CYTOCHROME C"/>
    <property type="match status" value="1"/>
</dbReference>
<sequence>MNFEINKIAGAVLGTAVGVMGLGIISEIIYAPPHVEEPGYVIAVVGGEGEDGGGPAVVEVASIAERLQSADAEAGMGQAKKCVACHTFEEGGPAKVGPNLWAVVGAPFAHMEGFNYSEALLARHDEGAVWSYEDLDLFLTNPKGYIPGTAMAFAGLKNPDQRADVIAYLRTLSSDPMPLPTPVGAVPQEPETPGEPEPDMAAPAEGTAPADAAAPAETPAEDAAAPAEDAAPADAEAPAETMAPAEDPAPAAEDAAPADAAAPADDTAAPADAAAPAEDAAPAETMAPAEPDAPATDAAPAEPESPAAE</sequence>
<dbReference type="EMBL" id="FMXQ01000005">
    <property type="protein sequence ID" value="SDB37737.1"/>
    <property type="molecule type" value="Genomic_DNA"/>
</dbReference>
<feature type="region of interest" description="Disordered" evidence="7">
    <location>
        <begin position="173"/>
        <end position="309"/>
    </location>
</feature>
<proteinExistence type="predicted"/>
<evidence type="ECO:0000256" key="6">
    <source>
        <dbReference type="PROSITE-ProRule" id="PRU00433"/>
    </source>
</evidence>
<evidence type="ECO:0000313" key="10">
    <source>
        <dbReference type="Proteomes" id="UP000199071"/>
    </source>
</evidence>
<dbReference type="InterPro" id="IPR002327">
    <property type="entry name" value="Cyt_c_1A/1B"/>
</dbReference>
<dbReference type="InterPro" id="IPR009056">
    <property type="entry name" value="Cyt_c-like_dom"/>
</dbReference>
<dbReference type="GO" id="GO:0046872">
    <property type="term" value="F:metal ion binding"/>
    <property type="evidence" value="ECO:0007669"/>
    <property type="project" value="UniProtKB-KW"/>
</dbReference>
<keyword evidence="2 6" id="KW-0349">Heme</keyword>
<reference evidence="9 10" key="1">
    <citation type="submission" date="2016-10" db="EMBL/GenBank/DDBJ databases">
        <authorList>
            <person name="de Groot N.N."/>
        </authorList>
    </citation>
    <scope>NUCLEOTIDE SEQUENCE [LARGE SCALE GENOMIC DNA]</scope>
    <source>
        <strain evidence="9 10">ATCC 35022</strain>
    </source>
</reference>
<dbReference type="STRING" id="665467.SAMN02982931_02895"/>
<dbReference type="Proteomes" id="UP000199071">
    <property type="component" value="Unassembled WGS sequence"/>
</dbReference>
<evidence type="ECO:0000256" key="1">
    <source>
        <dbReference type="ARBA" id="ARBA00022448"/>
    </source>
</evidence>
<keyword evidence="4" id="KW-0249">Electron transport</keyword>
<evidence type="ECO:0000256" key="5">
    <source>
        <dbReference type="ARBA" id="ARBA00023004"/>
    </source>
</evidence>
<dbReference type="InterPro" id="IPR036909">
    <property type="entry name" value="Cyt_c-like_dom_sf"/>
</dbReference>
<keyword evidence="10" id="KW-1185">Reference proteome</keyword>
<keyword evidence="1" id="KW-0813">Transport</keyword>
<accession>A0A1G6CXS9</accession>
<keyword evidence="3 6" id="KW-0479">Metal-binding</keyword>
<organism evidence="9 10">
    <name type="scientific">Bauldia litoralis</name>
    <dbReference type="NCBI Taxonomy" id="665467"/>
    <lineage>
        <taxon>Bacteria</taxon>
        <taxon>Pseudomonadati</taxon>
        <taxon>Pseudomonadota</taxon>
        <taxon>Alphaproteobacteria</taxon>
        <taxon>Hyphomicrobiales</taxon>
        <taxon>Kaistiaceae</taxon>
        <taxon>Bauldia</taxon>
    </lineage>
</organism>
<keyword evidence="5 6" id="KW-0408">Iron</keyword>
<gene>
    <name evidence="9" type="ORF">SAMN02982931_02895</name>
</gene>
<evidence type="ECO:0000256" key="7">
    <source>
        <dbReference type="SAM" id="MobiDB-lite"/>
    </source>
</evidence>
<protein>
    <submittedName>
        <fullName evidence="9">Cytochrome c</fullName>
    </submittedName>
</protein>
<evidence type="ECO:0000259" key="8">
    <source>
        <dbReference type="PROSITE" id="PS51007"/>
    </source>
</evidence>
<dbReference type="RefSeq" id="WP_090877138.1">
    <property type="nucleotide sequence ID" value="NZ_FMXQ01000005.1"/>
</dbReference>
<dbReference type="Pfam" id="PF00034">
    <property type="entry name" value="Cytochrom_C"/>
    <property type="match status" value="1"/>
</dbReference>
<evidence type="ECO:0000313" key="9">
    <source>
        <dbReference type="EMBL" id="SDB37737.1"/>
    </source>
</evidence>
<feature type="compositionally biased region" description="Low complexity" evidence="7">
    <location>
        <begin position="199"/>
        <end position="309"/>
    </location>
</feature>
<dbReference type="PROSITE" id="PS51007">
    <property type="entry name" value="CYTC"/>
    <property type="match status" value="1"/>
</dbReference>
<dbReference type="PRINTS" id="PR00604">
    <property type="entry name" value="CYTCHRMECIAB"/>
</dbReference>
<name>A0A1G6CXS9_9HYPH</name>
<evidence type="ECO:0000256" key="2">
    <source>
        <dbReference type="ARBA" id="ARBA00022617"/>
    </source>
</evidence>
<dbReference type="OrthoDB" id="9805828at2"/>
<dbReference type="SUPFAM" id="SSF46626">
    <property type="entry name" value="Cytochrome c"/>
    <property type="match status" value="1"/>
</dbReference>